<dbReference type="Proteomes" id="UP000324222">
    <property type="component" value="Unassembled WGS sequence"/>
</dbReference>
<proteinExistence type="predicted"/>
<sequence>MVQRVSGGPSGEGRRKKSIAMVTGNECKEAEARRGLAGQCVAFRHGCNLQALNLLIIAKLEFLRGRGTKKCDGLSLYSDRLSRLPPPLAFSLRELSAWVELEGLWCDGASGGWRSANN</sequence>
<name>A0A5B7IL30_PORTR</name>
<organism evidence="1 2">
    <name type="scientific">Portunus trituberculatus</name>
    <name type="common">Swimming crab</name>
    <name type="synonym">Neptunus trituberculatus</name>
    <dbReference type="NCBI Taxonomy" id="210409"/>
    <lineage>
        <taxon>Eukaryota</taxon>
        <taxon>Metazoa</taxon>
        <taxon>Ecdysozoa</taxon>
        <taxon>Arthropoda</taxon>
        <taxon>Crustacea</taxon>
        <taxon>Multicrustacea</taxon>
        <taxon>Malacostraca</taxon>
        <taxon>Eumalacostraca</taxon>
        <taxon>Eucarida</taxon>
        <taxon>Decapoda</taxon>
        <taxon>Pleocyemata</taxon>
        <taxon>Brachyura</taxon>
        <taxon>Eubrachyura</taxon>
        <taxon>Portunoidea</taxon>
        <taxon>Portunidae</taxon>
        <taxon>Portuninae</taxon>
        <taxon>Portunus</taxon>
    </lineage>
</organism>
<reference evidence="1 2" key="1">
    <citation type="submission" date="2019-05" db="EMBL/GenBank/DDBJ databases">
        <title>Another draft genome of Portunus trituberculatus and its Hox gene families provides insights of decapod evolution.</title>
        <authorList>
            <person name="Jeong J.-H."/>
            <person name="Song I."/>
            <person name="Kim S."/>
            <person name="Choi T."/>
            <person name="Kim D."/>
            <person name="Ryu S."/>
            <person name="Kim W."/>
        </authorList>
    </citation>
    <scope>NUCLEOTIDE SEQUENCE [LARGE SCALE GENOMIC DNA]</scope>
    <source>
        <tissue evidence="1">Muscle</tissue>
    </source>
</reference>
<dbReference type="AlphaFoldDB" id="A0A5B7IL30"/>
<gene>
    <name evidence="1" type="ORF">E2C01_076075</name>
</gene>
<protein>
    <submittedName>
        <fullName evidence="1">Uncharacterized protein</fullName>
    </submittedName>
</protein>
<comment type="caution">
    <text evidence="1">The sequence shown here is derived from an EMBL/GenBank/DDBJ whole genome shotgun (WGS) entry which is preliminary data.</text>
</comment>
<keyword evidence="2" id="KW-1185">Reference proteome</keyword>
<evidence type="ECO:0000313" key="1">
    <source>
        <dbReference type="EMBL" id="MPC81458.1"/>
    </source>
</evidence>
<evidence type="ECO:0000313" key="2">
    <source>
        <dbReference type="Proteomes" id="UP000324222"/>
    </source>
</evidence>
<accession>A0A5B7IL30</accession>
<dbReference type="EMBL" id="VSRR010056999">
    <property type="protein sequence ID" value="MPC81458.1"/>
    <property type="molecule type" value="Genomic_DNA"/>
</dbReference>